<dbReference type="InterPro" id="IPR003307">
    <property type="entry name" value="W2_domain"/>
</dbReference>
<evidence type="ECO:0000256" key="5">
    <source>
        <dbReference type="ARBA" id="ARBA00023134"/>
    </source>
</evidence>
<proteinExistence type="inferred from homology"/>
<feature type="domain" description="W2" evidence="8">
    <location>
        <begin position="420"/>
        <end position="585"/>
    </location>
</feature>
<dbReference type="FunFam" id="2.20.25.350:FF:000001">
    <property type="entry name" value="Eukaryotic translation initiation factor 5"/>
    <property type="match status" value="1"/>
</dbReference>
<keyword evidence="2" id="KW-0396">Initiation factor</keyword>
<sequence length="588" mass="65628">MHTFAGLPGQYAAVLNRVFFVRETLKKKRRRRRNFTKGEGQGGREGGRQGRAGQGRARAREGREEGQGRGEERRGGQEGFVGSRGCSFTHLDSESIDFGGEGSRGERKRRRLGGFGGTSRDLNGISVAHWLARTILCLIDRVNIGAGNRDDAFYRYKMPRLVTKIEGRGNGIKTNVVNMVEVAKALARPPAYTTKFFGCELGAQSKFDDKTGTSIVNGAHETSKLASLLEIFIKKYVQCYGCGNPETTINISKSQTITMKCAACGYLSDVDMRDKLTTFILKNPPEPKKGGKKDKLRRAEKERLKEGEAADKAKKELKKKKDESKVVKKKSGSDEELSSQGDEEEVAEAEEDDGVEWQTDTSAEAAKRRIEEQLTAATSEMVMIDEEAVNPVSPTTKASKENKPKLLRKSSSKKVEVVVPEEPLEVLPKLEELSLYSILVNEFKECLQKGFTPSELATYMQRKEEPKDELMNAYFEALFGGFVKGISKEVKEKKLYLAKVATDEASQLLLLSTLETFCAPCTPEVGKEIAFILKVLYDEDILEEDQILEWFDSNEGINPKSAHVRKLAQPFVAWLRDAEADEEEDEEE</sequence>
<dbReference type="InterPro" id="IPR016190">
    <property type="entry name" value="Transl_init_fac_IF2/IF5_Zn-bd"/>
</dbReference>
<dbReference type="InterPro" id="IPR002735">
    <property type="entry name" value="Transl_init_fac_IF2/IF5_dom"/>
</dbReference>
<dbReference type="SUPFAM" id="SSF75689">
    <property type="entry name" value="Zinc-binding domain of translation initiation factor 2 beta"/>
    <property type="match status" value="1"/>
</dbReference>
<protein>
    <recommendedName>
        <fullName evidence="8">W2 domain-containing protein</fullName>
    </recommendedName>
</protein>
<feature type="region of interest" description="Disordered" evidence="7">
    <location>
        <begin position="281"/>
        <end position="361"/>
    </location>
</feature>
<dbReference type="GO" id="GO:0071074">
    <property type="term" value="F:eukaryotic initiation factor eIF2 binding"/>
    <property type="evidence" value="ECO:0007669"/>
    <property type="project" value="TreeGrafter"/>
</dbReference>
<feature type="compositionally biased region" description="Gly residues" evidence="7">
    <location>
        <begin position="39"/>
        <end position="53"/>
    </location>
</feature>
<name>A0A176WF14_MARPO</name>
<accession>A0A176WF14</accession>
<gene>
    <name evidence="9" type="ORF">AXG93_685s1060</name>
</gene>
<evidence type="ECO:0000256" key="2">
    <source>
        <dbReference type="ARBA" id="ARBA00022540"/>
    </source>
</evidence>
<feature type="region of interest" description="Disordered" evidence="7">
    <location>
        <begin position="29"/>
        <end position="115"/>
    </location>
</feature>
<organism evidence="9 10">
    <name type="scientific">Marchantia polymorpha subsp. ruderalis</name>
    <dbReference type="NCBI Taxonomy" id="1480154"/>
    <lineage>
        <taxon>Eukaryota</taxon>
        <taxon>Viridiplantae</taxon>
        <taxon>Streptophyta</taxon>
        <taxon>Embryophyta</taxon>
        <taxon>Marchantiophyta</taxon>
        <taxon>Marchantiopsida</taxon>
        <taxon>Marchantiidae</taxon>
        <taxon>Marchantiales</taxon>
        <taxon>Marchantiaceae</taxon>
        <taxon>Marchantia</taxon>
    </lineage>
</organism>
<comment type="caution">
    <text evidence="9">The sequence shown here is derived from an EMBL/GenBank/DDBJ whole genome shotgun (WGS) entry which is preliminary data.</text>
</comment>
<evidence type="ECO:0000259" key="8">
    <source>
        <dbReference type="PROSITE" id="PS51363"/>
    </source>
</evidence>
<evidence type="ECO:0000256" key="3">
    <source>
        <dbReference type="ARBA" id="ARBA00022741"/>
    </source>
</evidence>
<dbReference type="FunFam" id="3.30.30.170:FF:000002">
    <property type="entry name" value="Eukaryotic translation initiation factor 5"/>
    <property type="match status" value="1"/>
</dbReference>
<evidence type="ECO:0000313" key="10">
    <source>
        <dbReference type="Proteomes" id="UP000077202"/>
    </source>
</evidence>
<dbReference type="GO" id="GO:0005092">
    <property type="term" value="F:GDP-dissociation inhibitor activity"/>
    <property type="evidence" value="ECO:0007669"/>
    <property type="project" value="TreeGrafter"/>
</dbReference>
<feature type="compositionally biased region" description="Acidic residues" evidence="7">
    <location>
        <begin position="334"/>
        <end position="355"/>
    </location>
</feature>
<dbReference type="SMART" id="SM00515">
    <property type="entry name" value="eIF5C"/>
    <property type="match status" value="1"/>
</dbReference>
<dbReference type="GO" id="GO:0001732">
    <property type="term" value="P:formation of cytoplasmic translation initiation complex"/>
    <property type="evidence" value="ECO:0007669"/>
    <property type="project" value="TreeGrafter"/>
</dbReference>
<feature type="compositionally biased region" description="Basic and acidic residues" evidence="7">
    <location>
        <begin position="58"/>
        <end position="76"/>
    </location>
</feature>
<dbReference type="Gene3D" id="3.30.30.170">
    <property type="match status" value="1"/>
</dbReference>
<dbReference type="PANTHER" id="PTHR23001:SF7">
    <property type="entry name" value="EUKARYOTIC TRANSLATION INITIATION FACTOR 5"/>
    <property type="match status" value="1"/>
</dbReference>
<dbReference type="AlphaFoldDB" id="A0A176WF14"/>
<reference evidence="9" key="1">
    <citation type="submission" date="2016-03" db="EMBL/GenBank/DDBJ databases">
        <title>Mechanisms controlling the formation of the plant cell surface in tip-growing cells are functionally conserved among land plants.</title>
        <authorList>
            <person name="Honkanen S."/>
            <person name="Jones V.A."/>
            <person name="Morieri G."/>
            <person name="Champion C."/>
            <person name="Hetherington A.J."/>
            <person name="Kelly S."/>
            <person name="Saint-Marcoux D."/>
            <person name="Proust H."/>
            <person name="Prescott H."/>
            <person name="Dolan L."/>
        </authorList>
    </citation>
    <scope>NUCLEOTIDE SEQUENCE [LARGE SCALE GENOMIC DNA]</scope>
    <source>
        <tissue evidence="9">Whole gametophyte</tissue>
    </source>
</reference>
<dbReference type="Gene3D" id="1.25.40.180">
    <property type="match status" value="1"/>
</dbReference>
<dbReference type="GO" id="GO:0005525">
    <property type="term" value="F:GTP binding"/>
    <property type="evidence" value="ECO:0007669"/>
    <property type="project" value="UniProtKB-KW"/>
</dbReference>
<dbReference type="InterPro" id="IPR045196">
    <property type="entry name" value="IF2/IF5"/>
</dbReference>
<keyword evidence="3" id="KW-0547">Nucleotide-binding</keyword>
<dbReference type="SUPFAM" id="SSF100966">
    <property type="entry name" value="Translation initiation factor 2 beta, aIF2beta, N-terminal domain"/>
    <property type="match status" value="1"/>
</dbReference>
<dbReference type="Pfam" id="PF02020">
    <property type="entry name" value="W2"/>
    <property type="match status" value="1"/>
</dbReference>
<dbReference type="InterPro" id="IPR016189">
    <property type="entry name" value="Transl_init_fac_IF2/IF5_N"/>
</dbReference>
<evidence type="ECO:0000313" key="9">
    <source>
        <dbReference type="EMBL" id="OAE31838.1"/>
    </source>
</evidence>
<dbReference type="InterPro" id="IPR016024">
    <property type="entry name" value="ARM-type_fold"/>
</dbReference>
<evidence type="ECO:0000256" key="4">
    <source>
        <dbReference type="ARBA" id="ARBA00022917"/>
    </source>
</evidence>
<dbReference type="PROSITE" id="PS51363">
    <property type="entry name" value="W2"/>
    <property type="match status" value="1"/>
</dbReference>
<evidence type="ECO:0000256" key="1">
    <source>
        <dbReference type="ARBA" id="ARBA00010397"/>
    </source>
</evidence>
<dbReference type="SMART" id="SM00653">
    <property type="entry name" value="eIF2B_5"/>
    <property type="match status" value="1"/>
</dbReference>
<comment type="similarity">
    <text evidence="1">Belongs to the eIF-2-beta/eIF-5 family.</text>
</comment>
<dbReference type="PANTHER" id="PTHR23001">
    <property type="entry name" value="EUKARYOTIC TRANSLATION INITIATION FACTOR"/>
    <property type="match status" value="1"/>
</dbReference>
<keyword evidence="4" id="KW-0648">Protein biosynthesis</keyword>
<feature type="compositionally biased region" description="Basic and acidic residues" evidence="7">
    <location>
        <begin position="297"/>
        <end position="326"/>
    </location>
</feature>
<dbReference type="GO" id="GO:0005829">
    <property type="term" value="C:cytosol"/>
    <property type="evidence" value="ECO:0007669"/>
    <property type="project" value="TreeGrafter"/>
</dbReference>
<dbReference type="GO" id="GO:0003743">
    <property type="term" value="F:translation initiation factor activity"/>
    <property type="evidence" value="ECO:0007669"/>
    <property type="project" value="UniProtKB-KW"/>
</dbReference>
<comment type="function">
    <text evidence="6">Catalyzes the hydrolysis of GTP bound to the 40S ribosomal initiation complex (40S.mRNA.Met-tRNA[F].eIF-2.GTP) with the subsequent joining of a 60S ribosomal subunit resulting in the release of eIF-2 and the guanine nucleotide. The subsequent joining of a 60S ribosomal subunit results in the formation of a functional 80S initiation complex (80S.mRNA.Met-tRNA[F]).</text>
</comment>
<keyword evidence="10" id="KW-1185">Reference proteome</keyword>
<dbReference type="CDD" id="cd11561">
    <property type="entry name" value="W2_eIF5"/>
    <property type="match status" value="1"/>
</dbReference>
<dbReference type="Gene3D" id="2.20.25.350">
    <property type="match status" value="1"/>
</dbReference>
<dbReference type="Pfam" id="PF01873">
    <property type="entry name" value="eIF-5_eIF-2B"/>
    <property type="match status" value="1"/>
</dbReference>
<feature type="region of interest" description="Disordered" evidence="7">
    <location>
        <begin position="381"/>
        <end position="406"/>
    </location>
</feature>
<dbReference type="Proteomes" id="UP000077202">
    <property type="component" value="Unassembled WGS sequence"/>
</dbReference>
<keyword evidence="5" id="KW-0342">GTP-binding</keyword>
<evidence type="ECO:0000256" key="6">
    <source>
        <dbReference type="ARBA" id="ARBA00025032"/>
    </source>
</evidence>
<evidence type="ECO:0000256" key="7">
    <source>
        <dbReference type="SAM" id="MobiDB-lite"/>
    </source>
</evidence>
<dbReference type="SUPFAM" id="SSF48371">
    <property type="entry name" value="ARM repeat"/>
    <property type="match status" value="1"/>
</dbReference>
<dbReference type="EMBL" id="LVLJ01000959">
    <property type="protein sequence ID" value="OAE31838.1"/>
    <property type="molecule type" value="Genomic_DNA"/>
</dbReference>